<comment type="caution">
    <text evidence="10">The sequence shown here is derived from an EMBL/GenBank/DDBJ whole genome shotgun (WGS) entry which is preliminary data.</text>
</comment>
<protein>
    <recommendedName>
        <fullName evidence="12">Integrase catalytic domain-containing protein</fullName>
    </recommendedName>
</protein>
<keyword evidence="3" id="KW-0255">Endonuclease</keyword>
<evidence type="ECO:0000256" key="9">
    <source>
        <dbReference type="ARBA" id="ARBA00023172"/>
    </source>
</evidence>
<reference evidence="10" key="1">
    <citation type="submission" date="2018-05" db="EMBL/GenBank/DDBJ databases">
        <title>Draft genome of Mucuna pruriens seed.</title>
        <authorList>
            <person name="Nnadi N.E."/>
            <person name="Vos R."/>
            <person name="Hasami M.H."/>
            <person name="Devisetty U.K."/>
            <person name="Aguiy J.C."/>
        </authorList>
    </citation>
    <scope>NUCLEOTIDE SEQUENCE [LARGE SCALE GENOMIC DNA]</scope>
    <source>
        <strain evidence="10">JCA_2017</strain>
    </source>
</reference>
<dbReference type="GO" id="GO:0004519">
    <property type="term" value="F:endonuclease activity"/>
    <property type="evidence" value="ECO:0007669"/>
    <property type="project" value="UniProtKB-KW"/>
</dbReference>
<dbReference type="InterPro" id="IPR039537">
    <property type="entry name" value="Retrotran_Ty1/copia-like"/>
</dbReference>
<keyword evidence="1" id="KW-0540">Nuclease</keyword>
<dbReference type="OrthoDB" id="1414647at2759"/>
<evidence type="ECO:0008006" key="12">
    <source>
        <dbReference type="Google" id="ProtNLM"/>
    </source>
</evidence>
<dbReference type="GO" id="GO:0046872">
    <property type="term" value="F:metal ion binding"/>
    <property type="evidence" value="ECO:0007669"/>
    <property type="project" value="UniProtKB-KW"/>
</dbReference>
<dbReference type="GO" id="GO:0006310">
    <property type="term" value="P:DNA recombination"/>
    <property type="evidence" value="ECO:0007669"/>
    <property type="project" value="UniProtKB-KW"/>
</dbReference>
<keyword evidence="8" id="KW-0239">DNA-directed DNA polymerase</keyword>
<evidence type="ECO:0000256" key="6">
    <source>
        <dbReference type="ARBA" id="ARBA00022908"/>
    </source>
</evidence>
<evidence type="ECO:0000256" key="4">
    <source>
        <dbReference type="ARBA" id="ARBA00022801"/>
    </source>
</evidence>
<keyword evidence="5" id="KW-0460">Magnesium</keyword>
<keyword evidence="9" id="KW-0233">DNA recombination</keyword>
<name>A0A371EQ95_MUCPR</name>
<feature type="non-terminal residue" evidence="10">
    <location>
        <position position="1"/>
    </location>
</feature>
<keyword evidence="4" id="KW-0378">Hydrolase</keyword>
<sequence length="160" mass="18841">MVVFDYQEVLDIYKKVIIELGENPTNGQRATHRKSKKDCKALYLIHHTKDGNKQLVQALQAQEFKEKMVAEETKRVIEEVGKRNRKEVKKNKLLSMGQLLEKDDYKRKMWVYLIERKDEMLDVFIKFKVMVEKQCGKKVKILKIDGGGEYNLIEFQKCSG</sequence>
<accession>A0A371EQ95</accession>
<dbReference type="PANTHER" id="PTHR42648">
    <property type="entry name" value="TRANSPOSASE, PUTATIVE-RELATED"/>
    <property type="match status" value="1"/>
</dbReference>
<dbReference type="Proteomes" id="UP000257109">
    <property type="component" value="Unassembled WGS sequence"/>
</dbReference>
<evidence type="ECO:0000256" key="7">
    <source>
        <dbReference type="ARBA" id="ARBA00022918"/>
    </source>
</evidence>
<keyword evidence="11" id="KW-1185">Reference proteome</keyword>
<organism evidence="10 11">
    <name type="scientific">Mucuna pruriens</name>
    <name type="common">Velvet bean</name>
    <name type="synonym">Dolichos pruriens</name>
    <dbReference type="NCBI Taxonomy" id="157652"/>
    <lineage>
        <taxon>Eukaryota</taxon>
        <taxon>Viridiplantae</taxon>
        <taxon>Streptophyta</taxon>
        <taxon>Embryophyta</taxon>
        <taxon>Tracheophyta</taxon>
        <taxon>Spermatophyta</taxon>
        <taxon>Magnoliopsida</taxon>
        <taxon>eudicotyledons</taxon>
        <taxon>Gunneridae</taxon>
        <taxon>Pentapetalae</taxon>
        <taxon>rosids</taxon>
        <taxon>fabids</taxon>
        <taxon>Fabales</taxon>
        <taxon>Fabaceae</taxon>
        <taxon>Papilionoideae</taxon>
        <taxon>50 kb inversion clade</taxon>
        <taxon>NPAAA clade</taxon>
        <taxon>indigoferoid/millettioid clade</taxon>
        <taxon>Phaseoleae</taxon>
        <taxon>Mucuna</taxon>
    </lineage>
</organism>
<keyword evidence="6" id="KW-0229">DNA integration</keyword>
<dbReference type="GO" id="GO:0003964">
    <property type="term" value="F:RNA-directed DNA polymerase activity"/>
    <property type="evidence" value="ECO:0007669"/>
    <property type="project" value="UniProtKB-KW"/>
</dbReference>
<evidence type="ECO:0000256" key="3">
    <source>
        <dbReference type="ARBA" id="ARBA00022759"/>
    </source>
</evidence>
<evidence type="ECO:0000313" key="10">
    <source>
        <dbReference type="EMBL" id="RDX68099.1"/>
    </source>
</evidence>
<evidence type="ECO:0000256" key="2">
    <source>
        <dbReference type="ARBA" id="ARBA00022723"/>
    </source>
</evidence>
<evidence type="ECO:0000256" key="1">
    <source>
        <dbReference type="ARBA" id="ARBA00022722"/>
    </source>
</evidence>
<keyword evidence="7" id="KW-0695">RNA-directed DNA polymerase</keyword>
<gene>
    <name evidence="10" type="ORF">CR513_52947</name>
</gene>
<keyword evidence="2" id="KW-0479">Metal-binding</keyword>
<evidence type="ECO:0000313" key="11">
    <source>
        <dbReference type="Proteomes" id="UP000257109"/>
    </source>
</evidence>
<dbReference type="GO" id="GO:0003887">
    <property type="term" value="F:DNA-directed DNA polymerase activity"/>
    <property type="evidence" value="ECO:0007669"/>
    <property type="project" value="UniProtKB-KW"/>
</dbReference>
<evidence type="ECO:0000256" key="8">
    <source>
        <dbReference type="ARBA" id="ARBA00022932"/>
    </source>
</evidence>
<proteinExistence type="predicted"/>
<keyword evidence="8" id="KW-0548">Nucleotidyltransferase</keyword>
<dbReference type="PANTHER" id="PTHR42648:SF11">
    <property type="entry name" value="TRANSPOSON TY4-P GAG-POL POLYPROTEIN"/>
    <property type="match status" value="1"/>
</dbReference>
<dbReference type="GO" id="GO:0016787">
    <property type="term" value="F:hydrolase activity"/>
    <property type="evidence" value="ECO:0007669"/>
    <property type="project" value="UniProtKB-KW"/>
</dbReference>
<keyword evidence="8" id="KW-0808">Transferase</keyword>
<dbReference type="EMBL" id="QJKJ01012685">
    <property type="protein sequence ID" value="RDX68099.1"/>
    <property type="molecule type" value="Genomic_DNA"/>
</dbReference>
<dbReference type="GO" id="GO:0015074">
    <property type="term" value="P:DNA integration"/>
    <property type="evidence" value="ECO:0007669"/>
    <property type="project" value="UniProtKB-KW"/>
</dbReference>
<evidence type="ECO:0000256" key="5">
    <source>
        <dbReference type="ARBA" id="ARBA00022842"/>
    </source>
</evidence>
<dbReference type="AlphaFoldDB" id="A0A371EQ95"/>